<comment type="subunit">
    <text evidence="2">Heterodimer of an alpha and a beta subunit.</text>
</comment>
<name>A0ABV4CM80_9PSEU</name>
<evidence type="ECO:0000313" key="8">
    <source>
        <dbReference type="Proteomes" id="UP001564626"/>
    </source>
</evidence>
<dbReference type="EMBL" id="JBGEHV010000051">
    <property type="protein sequence ID" value="MEY8042199.1"/>
    <property type="molecule type" value="Genomic_DNA"/>
</dbReference>
<feature type="domain" description="Electron transfer flavoprotein alpha/beta-subunit N-terminal" evidence="6">
    <location>
        <begin position="35"/>
        <end position="112"/>
    </location>
</feature>
<dbReference type="Proteomes" id="UP001564626">
    <property type="component" value="Unassembled WGS sequence"/>
</dbReference>
<proteinExistence type="predicted"/>
<feature type="region of interest" description="Disordered" evidence="5">
    <location>
        <begin position="20"/>
        <end position="42"/>
    </location>
</feature>
<reference evidence="7 8" key="1">
    <citation type="submission" date="2024-08" db="EMBL/GenBank/DDBJ databases">
        <title>Genome mining of Saccharopolyspora cebuensis PGLac3 from Nigerian medicinal plant.</title>
        <authorList>
            <person name="Ezeobiora C.E."/>
            <person name="Igbokwe N.H."/>
            <person name="Amin D.H."/>
            <person name="Mendie U.E."/>
        </authorList>
    </citation>
    <scope>NUCLEOTIDE SEQUENCE [LARGE SCALE GENOMIC DNA]</scope>
    <source>
        <strain evidence="7 8">PGLac3</strain>
    </source>
</reference>
<feature type="non-terminal residue" evidence="7">
    <location>
        <position position="113"/>
    </location>
</feature>
<dbReference type="Gene3D" id="3.40.50.620">
    <property type="entry name" value="HUPs"/>
    <property type="match status" value="1"/>
</dbReference>
<evidence type="ECO:0000256" key="4">
    <source>
        <dbReference type="ARBA" id="ARBA00042002"/>
    </source>
</evidence>
<comment type="caution">
    <text evidence="7">The sequence shown here is derived from an EMBL/GenBank/DDBJ whole genome shotgun (WGS) entry which is preliminary data.</text>
</comment>
<comment type="cofactor">
    <cofactor evidence="1">
        <name>FAD</name>
        <dbReference type="ChEBI" id="CHEBI:57692"/>
    </cofactor>
</comment>
<dbReference type="SUPFAM" id="SSF52402">
    <property type="entry name" value="Adenine nucleotide alpha hydrolases-like"/>
    <property type="match status" value="1"/>
</dbReference>
<dbReference type="PANTHER" id="PTHR21294:SF17">
    <property type="entry name" value="PROTEIN FIXA"/>
    <property type="match status" value="1"/>
</dbReference>
<evidence type="ECO:0000313" key="7">
    <source>
        <dbReference type="EMBL" id="MEY8042199.1"/>
    </source>
</evidence>
<gene>
    <name evidence="7" type="ORF">AB8O55_22530</name>
</gene>
<dbReference type="InterPro" id="IPR014729">
    <property type="entry name" value="Rossmann-like_a/b/a_fold"/>
</dbReference>
<sequence>MAALIVVALSWSWRRVAVDPLTGTATADERDRGSGPAEEAALEHGLRLAERCGGRVLAVSVGPPGAAGPLRAALAAGADEALRVHRAEAAAPRPRPDGGAATAAALAAAIRDR</sequence>
<evidence type="ECO:0000259" key="6">
    <source>
        <dbReference type="Pfam" id="PF01012"/>
    </source>
</evidence>
<dbReference type="PANTHER" id="PTHR21294">
    <property type="entry name" value="ELECTRON TRANSFER FLAVOPROTEIN BETA-SUBUNIT"/>
    <property type="match status" value="1"/>
</dbReference>
<dbReference type="InterPro" id="IPR014730">
    <property type="entry name" value="ETF_a/b_N"/>
</dbReference>
<evidence type="ECO:0000256" key="3">
    <source>
        <dbReference type="ARBA" id="ARBA00025649"/>
    </source>
</evidence>
<accession>A0ABV4CM80</accession>
<evidence type="ECO:0000256" key="1">
    <source>
        <dbReference type="ARBA" id="ARBA00001974"/>
    </source>
</evidence>
<comment type="function">
    <text evidence="3">The electron transfer flavoprotein serves as a specific electron acceptor for other dehydrogenases. It transfers the electrons to the main respiratory chain via ETF-ubiquinone oxidoreductase (ETF dehydrogenase).</text>
</comment>
<dbReference type="InterPro" id="IPR012255">
    <property type="entry name" value="ETF_b"/>
</dbReference>
<organism evidence="7 8">
    <name type="scientific">Saccharopolyspora cebuensis</name>
    <dbReference type="NCBI Taxonomy" id="418759"/>
    <lineage>
        <taxon>Bacteria</taxon>
        <taxon>Bacillati</taxon>
        <taxon>Actinomycetota</taxon>
        <taxon>Actinomycetes</taxon>
        <taxon>Pseudonocardiales</taxon>
        <taxon>Pseudonocardiaceae</taxon>
        <taxon>Saccharopolyspora</taxon>
    </lineage>
</organism>
<evidence type="ECO:0000256" key="2">
    <source>
        <dbReference type="ARBA" id="ARBA00011355"/>
    </source>
</evidence>
<dbReference type="Pfam" id="PF01012">
    <property type="entry name" value="ETF"/>
    <property type="match status" value="1"/>
</dbReference>
<protein>
    <recommendedName>
        <fullName evidence="4">Electron transfer flavoprotein small subunit</fullName>
    </recommendedName>
</protein>
<evidence type="ECO:0000256" key="5">
    <source>
        <dbReference type="SAM" id="MobiDB-lite"/>
    </source>
</evidence>
<keyword evidence="8" id="KW-1185">Reference proteome</keyword>